<evidence type="ECO:0000256" key="1">
    <source>
        <dbReference type="SAM" id="SignalP"/>
    </source>
</evidence>
<gene>
    <name evidence="2" type="ORF">FM071_07440</name>
</gene>
<dbReference type="EMBL" id="CP041406">
    <property type="protein sequence ID" value="QOP46131.1"/>
    <property type="molecule type" value="Genomic_DNA"/>
</dbReference>
<keyword evidence="3" id="KW-1185">Reference proteome</keyword>
<reference evidence="2 3" key="1">
    <citation type="submission" date="2019-07" db="EMBL/GenBank/DDBJ databases">
        <title>Sulfurimonas paralvinellae sp. nov., a novel mesophilic, hydrogen- and sulfur-oxidizing chemolithoautotroph within the Epsilonproteo- bacteria isolated from a deep-sea hydrothermal vent polychaete nest, reclassification of Thiomicrospira denitrificans as Sulfurimonas denitrificans comb. nov. and emended description of the genus Sulfurimonas.</title>
        <authorList>
            <person name="Wang S."/>
            <person name="Jiang L."/>
            <person name="Shao Z."/>
        </authorList>
    </citation>
    <scope>NUCLEOTIDE SEQUENCE [LARGE SCALE GENOMIC DNA]</scope>
    <source>
        <strain evidence="2 3">GO25</strain>
    </source>
</reference>
<protein>
    <recommendedName>
        <fullName evidence="4">Outer membrane protein beta-barrel domain-containing protein</fullName>
    </recommendedName>
</protein>
<proteinExistence type="predicted"/>
<evidence type="ECO:0000313" key="2">
    <source>
        <dbReference type="EMBL" id="QOP46131.1"/>
    </source>
</evidence>
<feature type="chain" id="PRO_5032318530" description="Outer membrane protein beta-barrel domain-containing protein" evidence="1">
    <location>
        <begin position="18"/>
        <end position="195"/>
    </location>
</feature>
<keyword evidence="1" id="KW-0732">Signal</keyword>
<dbReference type="AlphaFoldDB" id="A0A7M1B922"/>
<accession>A0A7M1B922</accession>
<name>A0A7M1B922_9BACT</name>
<sequence length="195" mass="21938">MLKKMTLLSAATVAAFAMHTGEININDKDLELNAKFDIGQFNDAVEPNTMFVGGRFLNADADHSDDEHADIDPFYEVNFLMMRPIGNHGMKVGLGAKLNHTKDFTSVPLGLEFSYRIPAADFVPMHLNGQLYYAPSVLAFSKADSFMEYRLSYDIELIKNGNLTVGYRKLDTDYEGRNGDFTYNSSWYIGFKIGF</sequence>
<evidence type="ECO:0008006" key="4">
    <source>
        <dbReference type="Google" id="ProtNLM"/>
    </source>
</evidence>
<dbReference type="Proteomes" id="UP000593580">
    <property type="component" value="Chromosome"/>
</dbReference>
<dbReference type="RefSeq" id="WP_193110305.1">
    <property type="nucleotide sequence ID" value="NZ_CP041406.1"/>
</dbReference>
<organism evidence="2 3">
    <name type="scientific">Sulfurimonas paralvinellae</name>
    <dbReference type="NCBI Taxonomy" id="317658"/>
    <lineage>
        <taxon>Bacteria</taxon>
        <taxon>Pseudomonadati</taxon>
        <taxon>Campylobacterota</taxon>
        <taxon>Epsilonproteobacteria</taxon>
        <taxon>Campylobacterales</taxon>
        <taxon>Sulfurimonadaceae</taxon>
        <taxon>Sulfurimonas</taxon>
    </lineage>
</organism>
<dbReference type="Pfam" id="PF07437">
    <property type="entry name" value="YfaZ"/>
    <property type="match status" value="1"/>
</dbReference>
<dbReference type="KEGG" id="spal:FM071_07440"/>
<dbReference type="InterPro" id="IPR009998">
    <property type="entry name" value="YfaZ"/>
</dbReference>
<evidence type="ECO:0000313" key="3">
    <source>
        <dbReference type="Proteomes" id="UP000593580"/>
    </source>
</evidence>
<feature type="signal peptide" evidence="1">
    <location>
        <begin position="1"/>
        <end position="17"/>
    </location>
</feature>